<evidence type="ECO:0000256" key="16">
    <source>
        <dbReference type="ARBA" id="ARBA00024003"/>
    </source>
</evidence>
<evidence type="ECO:0000256" key="11">
    <source>
        <dbReference type="ARBA" id="ARBA00022989"/>
    </source>
</evidence>
<dbReference type="OrthoDB" id="5597044at2759"/>
<dbReference type="GO" id="GO:0005769">
    <property type="term" value="C:early endosome"/>
    <property type="evidence" value="ECO:0007669"/>
    <property type="project" value="UniProtKB-SubCell"/>
</dbReference>
<evidence type="ECO:0000256" key="7">
    <source>
        <dbReference type="ARBA" id="ARBA00004603"/>
    </source>
</evidence>
<feature type="transmembrane region" description="Helical" evidence="18">
    <location>
        <begin position="33"/>
        <end position="56"/>
    </location>
</feature>
<dbReference type="InterPro" id="IPR044234">
    <property type="entry name" value="TMEM230"/>
</dbReference>
<keyword evidence="13" id="KW-0333">Golgi apparatus</keyword>
<dbReference type="Pfam" id="PF05915">
    <property type="entry name" value="TMEM_230_134"/>
    <property type="match status" value="1"/>
</dbReference>
<comment type="subcellular location">
    <subcellularLocation>
        <location evidence="5">Cytoplasmic vesicle</location>
        <location evidence="5">Autophagosome</location>
    </subcellularLocation>
    <subcellularLocation>
        <location evidence="3">Cytoplasmic vesicle</location>
        <location evidence="3">Secretory vesicle</location>
        <location evidence="3">Synaptic vesicle</location>
    </subcellularLocation>
    <subcellularLocation>
        <location evidence="4">Early endosome</location>
    </subcellularLocation>
    <subcellularLocation>
        <location evidence="6">Golgi apparatus</location>
        <location evidence="6">trans-Golgi network</location>
    </subcellularLocation>
    <subcellularLocation>
        <location evidence="7">Late endosome</location>
    </subcellularLocation>
    <subcellularLocation>
        <location evidence="1">Membrane</location>
        <topology evidence="1">Multi-pass membrane protein</topology>
    </subcellularLocation>
    <subcellularLocation>
        <location evidence="2">Recycling endosome</location>
    </subcellularLocation>
</comment>
<dbReference type="KEGG" id="var:108341509"/>
<evidence type="ECO:0000256" key="13">
    <source>
        <dbReference type="ARBA" id="ARBA00023034"/>
    </source>
</evidence>
<evidence type="ECO:0000256" key="5">
    <source>
        <dbReference type="ARBA" id="ARBA00004419"/>
    </source>
</evidence>
<evidence type="ECO:0000256" key="3">
    <source>
        <dbReference type="ARBA" id="ARBA00004234"/>
    </source>
</evidence>
<organism evidence="19 20">
    <name type="scientific">Phaseolus angularis</name>
    <name type="common">Azuki bean</name>
    <name type="synonym">Vigna angularis</name>
    <dbReference type="NCBI Taxonomy" id="3914"/>
    <lineage>
        <taxon>Eukaryota</taxon>
        <taxon>Viridiplantae</taxon>
        <taxon>Streptophyta</taxon>
        <taxon>Embryophyta</taxon>
        <taxon>Tracheophyta</taxon>
        <taxon>Spermatophyta</taxon>
        <taxon>Magnoliopsida</taxon>
        <taxon>eudicotyledons</taxon>
        <taxon>Gunneridae</taxon>
        <taxon>Pentapetalae</taxon>
        <taxon>rosids</taxon>
        <taxon>fabids</taxon>
        <taxon>Fabales</taxon>
        <taxon>Fabaceae</taxon>
        <taxon>Papilionoideae</taxon>
        <taxon>50 kb inversion clade</taxon>
        <taxon>NPAAA clade</taxon>
        <taxon>indigoferoid/millettioid clade</taxon>
        <taxon>Phaseoleae</taxon>
        <taxon>Vigna</taxon>
    </lineage>
</organism>
<dbReference type="Gramene" id="KOM32906">
    <property type="protein sequence ID" value="KOM32906"/>
    <property type="gene ID" value="LR48_Vigan01g246200"/>
</dbReference>
<reference evidence="20" key="1">
    <citation type="journal article" date="2015" name="Proc. Natl. Acad. Sci. U.S.A.">
        <title>Genome sequencing of adzuki bean (Vigna angularis) provides insight into high starch and low fat accumulation and domestication.</title>
        <authorList>
            <person name="Yang K."/>
            <person name="Tian Z."/>
            <person name="Chen C."/>
            <person name="Luo L."/>
            <person name="Zhao B."/>
            <person name="Wang Z."/>
            <person name="Yu L."/>
            <person name="Li Y."/>
            <person name="Sun Y."/>
            <person name="Li W."/>
            <person name="Chen Y."/>
            <person name="Li Y."/>
            <person name="Zhang Y."/>
            <person name="Ai D."/>
            <person name="Zhao J."/>
            <person name="Shang C."/>
            <person name="Ma Y."/>
            <person name="Wu B."/>
            <person name="Wang M."/>
            <person name="Gao L."/>
            <person name="Sun D."/>
            <person name="Zhang P."/>
            <person name="Guo F."/>
            <person name="Wang W."/>
            <person name="Li Y."/>
            <person name="Wang J."/>
            <person name="Varshney R.K."/>
            <person name="Wang J."/>
            <person name="Ling H.Q."/>
            <person name="Wan P."/>
        </authorList>
    </citation>
    <scope>NUCLEOTIDE SEQUENCE</scope>
    <source>
        <strain evidence="20">cv. Jingnong 6</strain>
    </source>
</reference>
<dbReference type="PANTHER" id="PTHR15664">
    <property type="entry name" value="C20ORF30 PROTEIN"/>
    <property type="match status" value="1"/>
</dbReference>
<keyword evidence="15" id="KW-0968">Cytoplasmic vesicle</keyword>
<dbReference type="PANTHER" id="PTHR15664:SF6">
    <property type="entry name" value="TRANSMEMBRANE PROTEIN 230"/>
    <property type="match status" value="1"/>
</dbReference>
<dbReference type="GO" id="GO:0005776">
    <property type="term" value="C:autophagosome"/>
    <property type="evidence" value="ECO:0007669"/>
    <property type="project" value="UniProtKB-SubCell"/>
</dbReference>
<dbReference type="Proteomes" id="UP000053144">
    <property type="component" value="Chromosome 1"/>
</dbReference>
<evidence type="ECO:0000256" key="14">
    <source>
        <dbReference type="ARBA" id="ARBA00023136"/>
    </source>
</evidence>
<evidence type="ECO:0000256" key="6">
    <source>
        <dbReference type="ARBA" id="ARBA00004601"/>
    </source>
</evidence>
<keyword evidence="14 18" id="KW-0472">Membrane</keyword>
<evidence type="ECO:0000256" key="17">
    <source>
        <dbReference type="ARBA" id="ARBA00024088"/>
    </source>
</evidence>
<keyword evidence="9 18" id="KW-0812">Transmembrane</keyword>
<evidence type="ECO:0000256" key="1">
    <source>
        <dbReference type="ARBA" id="ARBA00004141"/>
    </source>
</evidence>
<evidence type="ECO:0000313" key="19">
    <source>
        <dbReference type="EMBL" id="KOM32906.1"/>
    </source>
</evidence>
<proteinExistence type="inferred from homology"/>
<dbReference type="GO" id="GO:0055037">
    <property type="term" value="C:recycling endosome"/>
    <property type="evidence" value="ECO:0007669"/>
    <property type="project" value="UniProtKB-SubCell"/>
</dbReference>
<evidence type="ECO:0000256" key="2">
    <source>
        <dbReference type="ARBA" id="ARBA00004172"/>
    </source>
</evidence>
<evidence type="ECO:0000256" key="4">
    <source>
        <dbReference type="ARBA" id="ARBA00004412"/>
    </source>
</evidence>
<evidence type="ECO:0000313" key="20">
    <source>
        <dbReference type="Proteomes" id="UP000053144"/>
    </source>
</evidence>
<gene>
    <name evidence="19" type="ORF">LR48_Vigan01g246200</name>
</gene>
<dbReference type="EMBL" id="CM003371">
    <property type="protein sequence ID" value="KOM32906.1"/>
    <property type="molecule type" value="Genomic_DNA"/>
</dbReference>
<feature type="transmembrane region" description="Helical" evidence="18">
    <location>
        <begin position="62"/>
        <end position="82"/>
    </location>
</feature>
<dbReference type="GO" id="GO:0005794">
    <property type="term" value="C:Golgi apparatus"/>
    <property type="evidence" value="ECO:0007669"/>
    <property type="project" value="UniProtKB-SubCell"/>
</dbReference>
<evidence type="ECO:0000256" key="15">
    <source>
        <dbReference type="ARBA" id="ARBA00023329"/>
    </source>
</evidence>
<dbReference type="GO" id="GO:0016020">
    <property type="term" value="C:membrane"/>
    <property type="evidence" value="ECO:0007669"/>
    <property type="project" value="UniProtKB-SubCell"/>
</dbReference>
<keyword evidence="10" id="KW-0967">Endosome</keyword>
<evidence type="ECO:0000256" key="9">
    <source>
        <dbReference type="ARBA" id="ARBA00022692"/>
    </source>
</evidence>
<protein>
    <recommendedName>
        <fullName evidence="17">Transmembrane protein 230</fullName>
    </recommendedName>
</protein>
<accession>A0A0L9TQX7</accession>
<comment type="function">
    <text evidence="16">Involved in trafficking and recycling of synaptic vesicles.</text>
</comment>
<sequence>MYVDHAFSISDEDPMMKTAFTESSKNKQPIKDIALAVSLIGFGIVGIIVGSLMSYNQIGGDVAHGMFFTILGLVLLILGFYYTRIAYYAYKGYKAFPLSNVHPA</sequence>
<comment type="similarity">
    <text evidence="8">Belongs to the TMEM134/TMEM230 family.</text>
</comment>
<name>A0A0L9TQX7_PHAAN</name>
<dbReference type="OMA" id="YVAHAFF"/>
<keyword evidence="12" id="KW-0770">Synapse</keyword>
<keyword evidence="11 18" id="KW-1133">Transmembrane helix</keyword>
<evidence type="ECO:0000256" key="8">
    <source>
        <dbReference type="ARBA" id="ARBA00007743"/>
    </source>
</evidence>
<evidence type="ECO:0000256" key="18">
    <source>
        <dbReference type="SAM" id="Phobius"/>
    </source>
</evidence>
<dbReference type="InterPro" id="IPR008590">
    <property type="entry name" value="TMEM_230/134"/>
</dbReference>
<evidence type="ECO:0000256" key="12">
    <source>
        <dbReference type="ARBA" id="ARBA00023018"/>
    </source>
</evidence>
<dbReference type="AlphaFoldDB" id="A0A0L9TQX7"/>
<evidence type="ECO:0000256" key="10">
    <source>
        <dbReference type="ARBA" id="ARBA00022753"/>
    </source>
</evidence>
<dbReference type="GO" id="GO:0005770">
    <property type="term" value="C:late endosome"/>
    <property type="evidence" value="ECO:0007669"/>
    <property type="project" value="UniProtKB-SubCell"/>
</dbReference>